<dbReference type="OrthoDB" id="2893324at2759"/>
<comment type="caution">
    <text evidence="3">The sequence shown here is derived from an EMBL/GenBank/DDBJ whole genome shotgun (WGS) entry which is preliminary data.</text>
</comment>
<dbReference type="Pfam" id="PF15891">
    <property type="entry name" value="Nuc_deoxyri_tr2"/>
    <property type="match status" value="1"/>
</dbReference>
<proteinExistence type="predicted"/>
<reference evidence="3" key="1">
    <citation type="submission" date="2021-05" db="EMBL/GenBank/DDBJ databases">
        <authorList>
            <person name="Stam R."/>
        </authorList>
    </citation>
    <scope>NUCLEOTIDE SEQUENCE</scope>
    <source>
        <strain evidence="3">CS162</strain>
    </source>
</reference>
<dbReference type="Proteomes" id="UP000676310">
    <property type="component" value="Unassembled WGS sequence"/>
</dbReference>
<feature type="region of interest" description="Disordered" evidence="2">
    <location>
        <begin position="69"/>
        <end position="100"/>
    </location>
</feature>
<evidence type="ECO:0000256" key="1">
    <source>
        <dbReference type="SAM" id="Coils"/>
    </source>
</evidence>
<sequence>MRQTRHATNFPSQLPLSSSAFVLHHSGPSSYSSDKIRGFVTKERLQQLTGHLMRSHTTWSKIVEKFVGKNETTDSEPPKVDIPEEATKEQATDMSKSPGVTSIDKVVEDKSINFHPGHHQNQHRTRTFIEMGGAVNWQPLMATMLNHLPITVCNPRKGFWDQSITQQAKDEFFKQQVVWELDALEQADVICFFFDTETKSPVSLLELGLWTASDKVVVCCGEAYWKSGNVHLTCDRYGVKCVETFAELVPEVEKMLTAKGMKLDDNGDLIGENIHVQKEKPKKKSQLEAEKADLQRQVDDLLAKLAVQSNM</sequence>
<name>A0A8J2N4B8_9PLEO</name>
<keyword evidence="4" id="KW-1185">Reference proteome</keyword>
<dbReference type="EMBL" id="CAJRGZ010000029">
    <property type="protein sequence ID" value="CAG5183361.1"/>
    <property type="molecule type" value="Genomic_DNA"/>
</dbReference>
<dbReference type="AlphaFoldDB" id="A0A8J2N4B8"/>
<dbReference type="InterPro" id="IPR039470">
    <property type="entry name" value="Nuc_deoxyri_tr2"/>
</dbReference>
<dbReference type="RefSeq" id="XP_043174114.1">
    <property type="nucleotide sequence ID" value="XM_043318179.1"/>
</dbReference>
<keyword evidence="1" id="KW-0175">Coiled coil</keyword>
<evidence type="ECO:0000256" key="2">
    <source>
        <dbReference type="SAM" id="MobiDB-lite"/>
    </source>
</evidence>
<organism evidence="3 4">
    <name type="scientific">Alternaria atra</name>
    <dbReference type="NCBI Taxonomy" id="119953"/>
    <lineage>
        <taxon>Eukaryota</taxon>
        <taxon>Fungi</taxon>
        <taxon>Dikarya</taxon>
        <taxon>Ascomycota</taxon>
        <taxon>Pezizomycotina</taxon>
        <taxon>Dothideomycetes</taxon>
        <taxon>Pleosporomycetidae</taxon>
        <taxon>Pleosporales</taxon>
        <taxon>Pleosporineae</taxon>
        <taxon>Pleosporaceae</taxon>
        <taxon>Alternaria</taxon>
        <taxon>Alternaria sect. Ulocladioides</taxon>
    </lineage>
</organism>
<evidence type="ECO:0000313" key="3">
    <source>
        <dbReference type="EMBL" id="CAG5183361.1"/>
    </source>
</evidence>
<feature type="coiled-coil region" evidence="1">
    <location>
        <begin position="284"/>
        <end position="311"/>
    </location>
</feature>
<dbReference type="Gene3D" id="3.40.50.450">
    <property type="match status" value="1"/>
</dbReference>
<feature type="compositionally biased region" description="Basic and acidic residues" evidence="2">
    <location>
        <begin position="69"/>
        <end position="91"/>
    </location>
</feature>
<evidence type="ECO:0000313" key="4">
    <source>
        <dbReference type="Proteomes" id="UP000676310"/>
    </source>
</evidence>
<accession>A0A8J2N4B8</accession>
<protein>
    <submittedName>
        <fullName evidence="3">Uncharacterized protein</fullName>
    </submittedName>
</protein>
<dbReference type="GeneID" id="67010716"/>
<gene>
    <name evidence="3" type="ORF">ALTATR162_LOCUS10543</name>
</gene>